<dbReference type="InterPro" id="IPR045809">
    <property type="entry name" value="MobI"/>
</dbReference>
<name>A0A066ZML0_HYDMR</name>
<dbReference type="Pfam" id="PF19456">
    <property type="entry name" value="MobI"/>
    <property type="match status" value="1"/>
</dbReference>
<dbReference type="AlphaFoldDB" id="A0A066ZML0"/>
<proteinExistence type="predicted"/>
<dbReference type="RefSeq" id="WP_029913455.1">
    <property type="nucleotide sequence ID" value="NZ_JMIU01000002.1"/>
</dbReference>
<organism evidence="2 3">
    <name type="scientific">Hydrogenovibrio marinus</name>
    <dbReference type="NCBI Taxonomy" id="28885"/>
    <lineage>
        <taxon>Bacteria</taxon>
        <taxon>Pseudomonadati</taxon>
        <taxon>Pseudomonadota</taxon>
        <taxon>Gammaproteobacteria</taxon>
        <taxon>Thiotrichales</taxon>
        <taxon>Piscirickettsiaceae</taxon>
        <taxon>Hydrogenovibrio</taxon>
    </lineage>
</organism>
<dbReference type="STRING" id="28885.EI16_12510"/>
<dbReference type="EMBL" id="JMIU01000002">
    <property type="protein sequence ID" value="KDN94712.1"/>
    <property type="molecule type" value="Genomic_DNA"/>
</dbReference>
<evidence type="ECO:0000256" key="1">
    <source>
        <dbReference type="SAM" id="MobiDB-lite"/>
    </source>
</evidence>
<sequence>MGVDGFNNQVGNIEILEKWIEEEQRIILKKAQMVNDVFWKHRDQLIENSFEGAEPLLGCRVQVKDGISISWFVWKFYKPRALKGKSRRYNEHIKKPKGEFKYSLSKLYKHANEKQHDTIRYCEDNFAELRDKLERLRKLKIWIVAYKKSEEKTSNKTDDNNDEQESENVEKSNED</sequence>
<evidence type="ECO:0000313" key="2">
    <source>
        <dbReference type="EMBL" id="KDN94712.1"/>
    </source>
</evidence>
<reference evidence="2 3" key="1">
    <citation type="submission" date="2014-04" db="EMBL/GenBank/DDBJ databases">
        <title>Draft genome sequence of Hydrogenovibrio marinus MH-110, a model organism for aerobic H2 metabolism.</title>
        <authorList>
            <person name="Cha H.J."/>
            <person name="Jo B.H."/>
            <person name="Hwang B.H."/>
        </authorList>
    </citation>
    <scope>NUCLEOTIDE SEQUENCE [LARGE SCALE GENOMIC DNA]</scope>
    <source>
        <strain evidence="2 3">MH-110</strain>
    </source>
</reference>
<evidence type="ECO:0000313" key="3">
    <source>
        <dbReference type="Proteomes" id="UP000027341"/>
    </source>
</evidence>
<dbReference type="Proteomes" id="UP000027341">
    <property type="component" value="Unassembled WGS sequence"/>
</dbReference>
<gene>
    <name evidence="2" type="ORF">EI16_12510</name>
</gene>
<keyword evidence="3" id="KW-1185">Reference proteome</keyword>
<protein>
    <submittedName>
        <fullName evidence="2">Uncharacterized protein</fullName>
    </submittedName>
</protein>
<feature type="region of interest" description="Disordered" evidence="1">
    <location>
        <begin position="151"/>
        <end position="175"/>
    </location>
</feature>
<comment type="caution">
    <text evidence="2">The sequence shown here is derived from an EMBL/GenBank/DDBJ whole genome shotgun (WGS) entry which is preliminary data.</text>
</comment>
<accession>A0A066ZML0</accession>